<reference evidence="1" key="2">
    <citation type="submission" date="2015-07" db="EMBL/GenBank/DDBJ databases">
        <authorList>
            <person name="Noorani M."/>
        </authorList>
    </citation>
    <scope>NUCLEOTIDE SEQUENCE</scope>
    <source>
        <strain evidence="1">Yugu1</strain>
    </source>
</reference>
<evidence type="ECO:0000313" key="1">
    <source>
        <dbReference type="EMBL" id="RCV29335.1"/>
    </source>
</evidence>
<gene>
    <name evidence="1" type="ORF">SETIT_6G004800v2</name>
</gene>
<organism evidence="1">
    <name type="scientific">Setaria italica</name>
    <name type="common">Foxtail millet</name>
    <name type="synonym">Panicum italicum</name>
    <dbReference type="NCBI Taxonomy" id="4555"/>
    <lineage>
        <taxon>Eukaryota</taxon>
        <taxon>Viridiplantae</taxon>
        <taxon>Streptophyta</taxon>
        <taxon>Embryophyta</taxon>
        <taxon>Tracheophyta</taxon>
        <taxon>Spermatophyta</taxon>
        <taxon>Magnoliopsida</taxon>
        <taxon>Liliopsida</taxon>
        <taxon>Poales</taxon>
        <taxon>Poaceae</taxon>
        <taxon>PACMAD clade</taxon>
        <taxon>Panicoideae</taxon>
        <taxon>Panicodae</taxon>
        <taxon>Paniceae</taxon>
        <taxon>Cenchrinae</taxon>
        <taxon>Setaria</taxon>
    </lineage>
</organism>
<dbReference type="PROSITE" id="PS51257">
    <property type="entry name" value="PROKAR_LIPOPROTEIN"/>
    <property type="match status" value="1"/>
</dbReference>
<reference evidence="1" key="1">
    <citation type="journal article" date="2012" name="Nat. Biotechnol.">
        <title>Reference genome sequence of the model plant Setaria.</title>
        <authorList>
            <person name="Bennetzen J.L."/>
            <person name="Schmutz J."/>
            <person name="Wang H."/>
            <person name="Percifield R."/>
            <person name="Hawkins J."/>
            <person name="Pontaroli A.C."/>
            <person name="Estep M."/>
            <person name="Feng L."/>
            <person name="Vaughn J.N."/>
            <person name="Grimwood J."/>
            <person name="Jenkins J."/>
            <person name="Barry K."/>
            <person name="Lindquist E."/>
            <person name="Hellsten U."/>
            <person name="Deshpande S."/>
            <person name="Wang X."/>
            <person name="Wu X."/>
            <person name="Mitros T."/>
            <person name="Triplett J."/>
            <person name="Yang X."/>
            <person name="Ye C.Y."/>
            <person name="Mauro-Herrera M."/>
            <person name="Wang L."/>
            <person name="Li P."/>
            <person name="Sharma M."/>
            <person name="Sharma R."/>
            <person name="Ronald P.C."/>
            <person name="Panaud O."/>
            <person name="Kellogg E.A."/>
            <person name="Brutnell T.P."/>
            <person name="Doust A.N."/>
            <person name="Tuskan G.A."/>
            <person name="Rokhsar D."/>
            <person name="Devos K.M."/>
        </authorList>
    </citation>
    <scope>NUCLEOTIDE SEQUENCE [LARGE SCALE GENOMIC DNA]</scope>
    <source>
        <strain evidence="1">Yugu1</strain>
    </source>
</reference>
<accession>A0A368RGJ7</accession>
<proteinExistence type="predicted"/>
<dbReference type="AlphaFoldDB" id="A0A368RGJ7"/>
<name>A0A368RGJ7_SETIT</name>
<sequence length="131" mass="14602">MFKKKNYLIMSGVQVSAGACDSSAVVLAQPQQQLLLLLQEVTVTQFSPEAVDGIITSEVVLAPPQQQQQEQIEGMQRACSLGSPRFDGGIDFRLRQKHNGLRLRRHIAGACVCLHYRGKNYRAAQMECIRM</sequence>
<protein>
    <submittedName>
        <fullName evidence="1">Uncharacterized protein</fullName>
    </submittedName>
</protein>
<dbReference type="EMBL" id="CM003533">
    <property type="protein sequence ID" value="RCV29335.1"/>
    <property type="molecule type" value="Genomic_DNA"/>
</dbReference>